<dbReference type="EMBL" id="HBIC01038620">
    <property type="protein sequence ID" value="CAE0290934.1"/>
    <property type="molecule type" value="Transcribed_RNA"/>
</dbReference>
<proteinExistence type="predicted"/>
<sequence>MADESTGSLSMELMQLTEEAFKLATTACHFDKEQNVVGACDYYDKCILNMDEVLNKLNPDSPEWKKLFDMRTKYDDRMEFLRENDTVSYTTGASTKQASTKMPRNRRKLTEAETDFKDIDWAGASLESIPEDAVAVTYWLLRNIRTTMEHGGFLTKDIFVPKRIWIQNDVKFSGINAKTAAFEIIIKLVANHTEALYLSLDEDSMDLAEAAFGFVYEELTALQNNLSKPFPYIKELSVVSNSTKEDPMDSRSSESQVKTGSARSTTLTGFVSSFGKNVRKYAEVGFQRLVVALPSKLSPEELEEYVALVSKVCEKCQLFDTWYEFVKNSAALDPQSINQHLAVKLDSIRGLLVCISASVRDIVVEILFRDLEYLIDKYMTDMRKGFCRMYWDDELDSHDS</sequence>
<protein>
    <recommendedName>
        <fullName evidence="2">MIT domain-containing protein</fullName>
    </recommendedName>
</protein>
<gene>
    <name evidence="1" type="ORF">SELO1098_LOCUS19779</name>
</gene>
<dbReference type="AlphaFoldDB" id="A0A7S3MAP6"/>
<accession>A0A7S3MAP6</accession>
<dbReference type="PANTHER" id="PTHR37327:SF1">
    <property type="entry name" value="MICROTUBULE INTERACTING AND TRANSPORT DOMAIN-CONTAINING PROTEIN"/>
    <property type="match status" value="1"/>
</dbReference>
<reference evidence="1" key="1">
    <citation type="submission" date="2021-01" db="EMBL/GenBank/DDBJ databases">
        <authorList>
            <person name="Corre E."/>
            <person name="Pelletier E."/>
            <person name="Niang G."/>
            <person name="Scheremetjew M."/>
            <person name="Finn R."/>
            <person name="Kale V."/>
            <person name="Holt S."/>
            <person name="Cochrane G."/>
            <person name="Meng A."/>
            <person name="Brown T."/>
            <person name="Cohen L."/>
        </authorList>
    </citation>
    <scope>NUCLEOTIDE SEQUENCE</scope>
    <source>
        <strain evidence="1">CCAP 955/1</strain>
    </source>
</reference>
<dbReference type="PANTHER" id="PTHR37327">
    <property type="entry name" value="CHROMOSOME 1, WHOLE GENOME SHOTGUN SEQUENCE"/>
    <property type="match status" value="1"/>
</dbReference>
<dbReference type="Gene3D" id="1.20.58.80">
    <property type="entry name" value="Phosphotransferase system, lactose/cellobiose-type IIA subunit"/>
    <property type="match status" value="1"/>
</dbReference>
<organism evidence="1">
    <name type="scientific">Spumella elongata</name>
    <dbReference type="NCBI Taxonomy" id="89044"/>
    <lineage>
        <taxon>Eukaryota</taxon>
        <taxon>Sar</taxon>
        <taxon>Stramenopiles</taxon>
        <taxon>Ochrophyta</taxon>
        <taxon>Chrysophyceae</taxon>
        <taxon>Chromulinales</taxon>
        <taxon>Chromulinaceae</taxon>
        <taxon>Spumella</taxon>
    </lineage>
</organism>
<evidence type="ECO:0008006" key="2">
    <source>
        <dbReference type="Google" id="ProtNLM"/>
    </source>
</evidence>
<dbReference type="SUPFAM" id="SSF116846">
    <property type="entry name" value="MIT domain"/>
    <property type="match status" value="1"/>
</dbReference>
<dbReference type="InterPro" id="IPR036181">
    <property type="entry name" value="MIT_dom_sf"/>
</dbReference>
<evidence type="ECO:0000313" key="1">
    <source>
        <dbReference type="EMBL" id="CAE0290934.1"/>
    </source>
</evidence>
<name>A0A7S3MAP6_9STRA</name>